<evidence type="ECO:0000256" key="1">
    <source>
        <dbReference type="SAM" id="Phobius"/>
    </source>
</evidence>
<keyword evidence="1" id="KW-1133">Transmembrane helix</keyword>
<gene>
    <name evidence="2" type="ORF">FKW44_005318</name>
</gene>
<dbReference type="AlphaFoldDB" id="A0A7T8QRX9"/>
<keyword evidence="1" id="KW-0472">Membrane</keyword>
<sequence length="49" mass="5676">MAWLASNLKRTTTSALFGIFLNILFGWRESTILHVAWLPRNLKMTTRPT</sequence>
<accession>A0A7T8QRX9</accession>
<keyword evidence="1" id="KW-0812">Transmembrane</keyword>
<name>A0A7T8QRX9_CALRO</name>
<dbReference type="EMBL" id="CP045892">
    <property type="protein sequence ID" value="QQP53000.1"/>
    <property type="molecule type" value="Genomic_DNA"/>
</dbReference>
<dbReference type="Proteomes" id="UP000595437">
    <property type="component" value="Chromosome 3"/>
</dbReference>
<feature type="transmembrane region" description="Helical" evidence="1">
    <location>
        <begin position="15"/>
        <end position="38"/>
    </location>
</feature>
<protein>
    <submittedName>
        <fullName evidence="2">Uncharacterized protein</fullName>
    </submittedName>
</protein>
<evidence type="ECO:0000313" key="3">
    <source>
        <dbReference type="Proteomes" id="UP000595437"/>
    </source>
</evidence>
<evidence type="ECO:0000313" key="2">
    <source>
        <dbReference type="EMBL" id="QQP53000.1"/>
    </source>
</evidence>
<reference evidence="3" key="1">
    <citation type="submission" date="2021-01" db="EMBL/GenBank/DDBJ databases">
        <title>Caligus Genome Assembly.</title>
        <authorList>
            <person name="Gallardo-Escarate C."/>
        </authorList>
    </citation>
    <scope>NUCLEOTIDE SEQUENCE [LARGE SCALE GENOMIC DNA]</scope>
</reference>
<organism evidence="2 3">
    <name type="scientific">Caligus rogercresseyi</name>
    <name type="common">Sea louse</name>
    <dbReference type="NCBI Taxonomy" id="217165"/>
    <lineage>
        <taxon>Eukaryota</taxon>
        <taxon>Metazoa</taxon>
        <taxon>Ecdysozoa</taxon>
        <taxon>Arthropoda</taxon>
        <taxon>Crustacea</taxon>
        <taxon>Multicrustacea</taxon>
        <taxon>Hexanauplia</taxon>
        <taxon>Copepoda</taxon>
        <taxon>Siphonostomatoida</taxon>
        <taxon>Caligidae</taxon>
        <taxon>Caligus</taxon>
    </lineage>
</organism>
<keyword evidence="3" id="KW-1185">Reference proteome</keyword>
<proteinExistence type="predicted"/>